<accession>A0A6A6DS80</accession>
<dbReference type="PANTHER" id="PTHR13847">
    <property type="entry name" value="SARCOSINE DEHYDROGENASE-RELATED"/>
    <property type="match status" value="1"/>
</dbReference>
<dbReference type="InterPro" id="IPR006076">
    <property type="entry name" value="FAD-dep_OxRdtase"/>
</dbReference>
<dbReference type="InterPro" id="IPR036188">
    <property type="entry name" value="FAD/NAD-bd_sf"/>
</dbReference>
<evidence type="ECO:0000259" key="1">
    <source>
        <dbReference type="Pfam" id="PF01266"/>
    </source>
</evidence>
<dbReference type="Gene3D" id="3.50.50.60">
    <property type="entry name" value="FAD/NAD(P)-binding domain"/>
    <property type="match status" value="1"/>
</dbReference>
<evidence type="ECO:0000313" key="2">
    <source>
        <dbReference type="EMBL" id="KAF2182451.1"/>
    </source>
</evidence>
<dbReference type="SUPFAM" id="SSF51905">
    <property type="entry name" value="FAD/NAD(P)-binding domain"/>
    <property type="match status" value="1"/>
</dbReference>
<organism evidence="2 3">
    <name type="scientific">Zopfia rhizophila CBS 207.26</name>
    <dbReference type="NCBI Taxonomy" id="1314779"/>
    <lineage>
        <taxon>Eukaryota</taxon>
        <taxon>Fungi</taxon>
        <taxon>Dikarya</taxon>
        <taxon>Ascomycota</taxon>
        <taxon>Pezizomycotina</taxon>
        <taxon>Dothideomycetes</taxon>
        <taxon>Dothideomycetes incertae sedis</taxon>
        <taxon>Zopfiaceae</taxon>
        <taxon>Zopfia</taxon>
    </lineage>
</organism>
<dbReference type="GO" id="GO:0005737">
    <property type="term" value="C:cytoplasm"/>
    <property type="evidence" value="ECO:0007669"/>
    <property type="project" value="TreeGrafter"/>
</dbReference>
<evidence type="ECO:0000313" key="3">
    <source>
        <dbReference type="Proteomes" id="UP000800200"/>
    </source>
</evidence>
<dbReference type="Gene3D" id="3.30.9.10">
    <property type="entry name" value="D-Amino Acid Oxidase, subunit A, domain 2"/>
    <property type="match status" value="1"/>
</dbReference>
<proteinExistence type="predicted"/>
<sequence>MEACGRMPVTSPIPNPLPSYWHNPKSPLANHREPSLPQECDYLIIGSGISGTLVAHNLLNVFPSAHIVMLEARDACGGATGRNGGHTKAASYRTYLQHRKDLGKEEALKIVRLEYKNILETHRVAREMGIDCESQVCNTVDIVYDHETFDEGKEAIETLKADASEEERKEGGMAWYKIHGQDETMPKFWVGSKNENPAVKGEEKVAGAFEYLAGRISAYRFSTGVLESCVERGLKLWTNTPVLSITSVVKKLGILTPWREVTTSRGLVRAANVILATNGYTANLLSTLQSKIVPLRGQVTAQRPGNFAKFPTPLPTTYSFIYKNGYEYMIPRPLTNGPQHIVIGGGLGRLPAGGATQYGTCDDSTLNLEISKYLRGSLVGYFGRENWGEKDGNEDELRRVVQEWTGIMGATADGRPFVGEMPDTEGLWISAGFNGHGMVQCLKCAEALVHIIKGHILEDIKWFPRSFLISAERIDGSTFRGRTDIKVPETREEAVPKGKL</sequence>
<feature type="domain" description="FAD dependent oxidoreductase" evidence="1">
    <location>
        <begin position="41"/>
        <end position="449"/>
    </location>
</feature>
<dbReference type="AlphaFoldDB" id="A0A6A6DS80"/>
<name>A0A6A6DS80_9PEZI</name>
<dbReference type="EMBL" id="ML994648">
    <property type="protein sequence ID" value="KAF2182451.1"/>
    <property type="molecule type" value="Genomic_DNA"/>
</dbReference>
<dbReference type="OrthoDB" id="429143at2759"/>
<gene>
    <name evidence="2" type="ORF">K469DRAFT_712033</name>
</gene>
<dbReference type="Pfam" id="PF01266">
    <property type="entry name" value="DAO"/>
    <property type="match status" value="1"/>
</dbReference>
<dbReference type="Proteomes" id="UP000800200">
    <property type="component" value="Unassembled WGS sequence"/>
</dbReference>
<reference evidence="2" key="1">
    <citation type="journal article" date="2020" name="Stud. Mycol.">
        <title>101 Dothideomycetes genomes: a test case for predicting lifestyles and emergence of pathogens.</title>
        <authorList>
            <person name="Haridas S."/>
            <person name="Albert R."/>
            <person name="Binder M."/>
            <person name="Bloem J."/>
            <person name="Labutti K."/>
            <person name="Salamov A."/>
            <person name="Andreopoulos B."/>
            <person name="Baker S."/>
            <person name="Barry K."/>
            <person name="Bills G."/>
            <person name="Bluhm B."/>
            <person name="Cannon C."/>
            <person name="Castanera R."/>
            <person name="Culley D."/>
            <person name="Daum C."/>
            <person name="Ezra D."/>
            <person name="Gonzalez J."/>
            <person name="Henrissat B."/>
            <person name="Kuo A."/>
            <person name="Liang C."/>
            <person name="Lipzen A."/>
            <person name="Lutzoni F."/>
            <person name="Magnuson J."/>
            <person name="Mondo S."/>
            <person name="Nolan M."/>
            <person name="Ohm R."/>
            <person name="Pangilinan J."/>
            <person name="Park H.-J."/>
            <person name="Ramirez L."/>
            <person name="Alfaro M."/>
            <person name="Sun H."/>
            <person name="Tritt A."/>
            <person name="Yoshinaga Y."/>
            <person name="Zwiers L.-H."/>
            <person name="Turgeon B."/>
            <person name="Goodwin S."/>
            <person name="Spatafora J."/>
            <person name="Crous P."/>
            <person name="Grigoriev I."/>
        </authorList>
    </citation>
    <scope>NUCLEOTIDE SEQUENCE</scope>
    <source>
        <strain evidence="2">CBS 207.26</strain>
    </source>
</reference>
<keyword evidence="3" id="KW-1185">Reference proteome</keyword>
<dbReference type="PANTHER" id="PTHR13847:SF284">
    <property type="entry name" value="FAD DEPENDENT OXIDOREDUCTASE DOMAIN-CONTAINING PROTEIN"/>
    <property type="match status" value="1"/>
</dbReference>
<protein>
    <submittedName>
        <fullName evidence="2">FAD dependent oxidoreductase-like protein</fullName>
    </submittedName>
</protein>